<evidence type="ECO:0000256" key="3">
    <source>
        <dbReference type="ARBA" id="ARBA00013619"/>
    </source>
</evidence>
<evidence type="ECO:0000313" key="17">
    <source>
        <dbReference type="Proteomes" id="UP000001971"/>
    </source>
</evidence>
<proteinExistence type="inferred from homology"/>
<dbReference type="Pfam" id="PF21304">
    <property type="entry name" value="T3S_SPI-1_N0"/>
    <property type="match status" value="1"/>
</dbReference>
<evidence type="ECO:0000256" key="11">
    <source>
        <dbReference type="HAMAP-Rule" id="MF_02219"/>
    </source>
</evidence>
<evidence type="ECO:0000256" key="1">
    <source>
        <dbReference type="ARBA" id="ARBA00004442"/>
    </source>
</evidence>
<keyword evidence="8" id="KW-0843">Virulence</keyword>
<evidence type="ECO:0000256" key="12">
    <source>
        <dbReference type="RuleBase" id="RU004004"/>
    </source>
</evidence>
<name>A0A0E1NMZ5_YERPA</name>
<keyword evidence="10 11" id="KW-0998">Cell outer membrane</keyword>
<dbReference type="HOGENOM" id="CLU_022474_3_0_6"/>
<dbReference type="InterPro" id="IPR004845">
    <property type="entry name" value="T2SS_GspD_CS"/>
</dbReference>
<dbReference type="GO" id="GO:0009279">
    <property type="term" value="C:cell outer membrane"/>
    <property type="evidence" value="ECO:0007669"/>
    <property type="project" value="UniProtKB-SubCell"/>
</dbReference>
<feature type="domain" description="Type II/III secretion system secretin-like" evidence="13">
    <location>
        <begin position="351"/>
        <end position="510"/>
    </location>
</feature>
<protein>
    <recommendedName>
        <fullName evidence="3 11">Type 3 secretion system secretin</fullName>
        <shortName evidence="11">T3SS secretin</shortName>
    </recommendedName>
</protein>
<dbReference type="FunFam" id="3.30.1370.120:FF:000008">
    <property type="entry name" value="Type III secretion outer membrane pore YscC"/>
    <property type="match status" value="1"/>
</dbReference>
<dbReference type="Pfam" id="PF00263">
    <property type="entry name" value="Secretin"/>
    <property type="match status" value="1"/>
</dbReference>
<keyword evidence="6 11" id="KW-0653">Protein transport</keyword>
<keyword evidence="9 11" id="KW-0472">Membrane</keyword>
<gene>
    <name evidence="11" type="primary">sctC</name>
    <name evidence="16" type="ordered locus">YPA_CD0012</name>
</gene>
<feature type="domain" description="NolW-like" evidence="14">
    <location>
        <begin position="185"/>
        <end position="280"/>
    </location>
</feature>
<evidence type="ECO:0000256" key="8">
    <source>
        <dbReference type="ARBA" id="ARBA00023026"/>
    </source>
</evidence>
<dbReference type="InterPro" id="IPR004846">
    <property type="entry name" value="T2SS/T3SS_dom"/>
</dbReference>
<comment type="function">
    <text evidence="11">Component of the type III secretion system (T3SS), also called injectisome, which is used to inject bacterial effector proteins into eukaryotic host cells. Forms a ring-shaped multimeric structure with an apparent central pore in the outer membrane.</text>
</comment>
<dbReference type="EMBL" id="CP000311">
    <property type="protein sequence ID" value="ABG16256.1"/>
    <property type="molecule type" value="Genomic_DNA"/>
</dbReference>
<evidence type="ECO:0000256" key="5">
    <source>
        <dbReference type="ARBA" id="ARBA00022729"/>
    </source>
</evidence>
<keyword evidence="5 11" id="KW-0732">Signal</keyword>
<sequence length="607" mass="67345" precursor="true">MAFPLHSFFKRVLTGTLLLLSNYSWAQELDWLPIPYVYVAKGESLRDLLIDFSANYDATVVVSDKINDKVSGQFEHDNPQDFLQHIASLYNLVWYYDGNVLYIFKNSEVASRLIRLQESEAAELKLALQRSGIWEPRFGWRPDASNRLVYVSGPPRYLELVEQTAAALEQQTQIRSEKTGALAIEIFPLKYASASDRTIHYRDDEVAAPGVATILQRVLSDATIQQVTVDNQRIPQAATRASAQAKVEADPSLNAIIVRDSPERMPMYQRLIHALDKPSARIEVALSIVDINADQLTELGVDWRVGIRTGNNHQVVIKTTGDQSNIASNGALGSLIDARGLDYLLARVNLLENEGSAQVVSRPTLLTQENAQAVIDHHETYYVKVTGKEVAELKGITYGTMLRMTPRVLTQGDKSEISLNLHIEDGNQKPNSSGIDGIPTISRTVVDTVARVGHGQSLIIGGIYRDELSVALSKVPLLGDIPYLGALFRRKSELTRRTVRLFIIEPRIIDEGIAHHLALGNGRDLRTGILAVDEISNQSTTLNKLLGGFQCQPLNKAQEVQKWLSQNNKSSYLTQCKMDKSLGWRVVEGACTPAESWCVSAPKRGVL</sequence>
<evidence type="ECO:0000256" key="4">
    <source>
        <dbReference type="ARBA" id="ARBA00022448"/>
    </source>
</evidence>
<evidence type="ECO:0000256" key="6">
    <source>
        <dbReference type="ARBA" id="ARBA00022927"/>
    </source>
</evidence>
<evidence type="ECO:0000259" key="14">
    <source>
        <dbReference type="Pfam" id="PF03958"/>
    </source>
</evidence>
<evidence type="ECO:0000313" key="16">
    <source>
        <dbReference type="EMBL" id="ABG16256.1"/>
    </source>
</evidence>
<comment type="subcellular location">
    <subcellularLocation>
        <location evidence="1 11 12">Cell outer membrane</location>
    </subcellularLocation>
</comment>
<evidence type="ECO:0000256" key="9">
    <source>
        <dbReference type="ARBA" id="ARBA00023136"/>
    </source>
</evidence>
<feature type="domain" description="NolW-like" evidence="14">
    <location>
        <begin position="111"/>
        <end position="171"/>
    </location>
</feature>
<dbReference type="InterPro" id="IPR003522">
    <property type="entry name" value="T3SS_OM_pore_YscC"/>
</dbReference>
<dbReference type="GO" id="GO:0015627">
    <property type="term" value="C:type II protein secretion system complex"/>
    <property type="evidence" value="ECO:0007669"/>
    <property type="project" value="TreeGrafter"/>
</dbReference>
<dbReference type="SMR" id="A0A0E1NMZ5"/>
<dbReference type="PATRIC" id="fig|360102.15.peg.4552"/>
<dbReference type="HAMAP" id="MF_02219">
    <property type="entry name" value="Type_III_secretin"/>
    <property type="match status" value="1"/>
</dbReference>
<dbReference type="Proteomes" id="UP000001971">
    <property type="component" value="Plasmid pCD"/>
</dbReference>
<dbReference type="KEGG" id="ypa:YPA_CD0012"/>
<dbReference type="GO" id="GO:0030257">
    <property type="term" value="C:type III protein secretion system complex"/>
    <property type="evidence" value="ECO:0007669"/>
    <property type="project" value="UniProtKB-UniRule"/>
</dbReference>
<comment type="subunit">
    <text evidence="11">The core secretion machinery of the T3SS is composed of approximately 20 different proteins, including cytoplasmic components, a base, an export apparatus and a needle. This subunit is part of the base, which anchors the injectisome in the bacterial cell envelope. Forms a stable homooligomeric complex.</text>
</comment>
<reference evidence="16 17" key="1">
    <citation type="journal article" date="2006" name="J. Bacteriol.">
        <title>Complete genome sequence of Yersinia pestis strains Antiqua and Nepal516: evidence of gene reduction in an emerging pathogen.</title>
        <authorList>
            <person name="Chain P.S."/>
            <person name="Hu P."/>
            <person name="Malfatti S.A."/>
            <person name="Radnedge L."/>
            <person name="Larimer F."/>
            <person name="Vergez L.M."/>
            <person name="Worsham P."/>
            <person name="Chu M.C."/>
            <person name="Andersen G.L."/>
        </authorList>
    </citation>
    <scope>NUCLEOTIDE SEQUENCE [LARGE SCALE GENOMIC DNA]</scope>
    <source>
        <strain evidence="16 17">Antiqua</strain>
        <plasmid evidence="16 17">pCD</plasmid>
    </source>
</reference>
<accession>A0A0E1NMZ5</accession>
<feature type="signal peptide" evidence="11">
    <location>
        <begin position="1"/>
        <end position="26"/>
    </location>
</feature>
<evidence type="ECO:0000259" key="15">
    <source>
        <dbReference type="Pfam" id="PF21304"/>
    </source>
</evidence>
<keyword evidence="4 11" id="KW-0813">Transport</keyword>
<dbReference type="AlphaFoldDB" id="A0A0E1NMZ5"/>
<organism evidence="16 17">
    <name type="scientific">Yersinia pestis bv. Antiqua (strain Antiqua)</name>
    <dbReference type="NCBI Taxonomy" id="360102"/>
    <lineage>
        <taxon>Bacteria</taxon>
        <taxon>Pseudomonadati</taxon>
        <taxon>Pseudomonadota</taxon>
        <taxon>Gammaproteobacteria</taxon>
        <taxon>Enterobacterales</taxon>
        <taxon>Yersiniaceae</taxon>
        <taxon>Yersinia</taxon>
    </lineage>
</organism>
<dbReference type="RefSeq" id="WP_002212923.1">
    <property type="nucleotide sequence ID" value="NC_008122.1"/>
</dbReference>
<dbReference type="Gene3D" id="3.55.50.30">
    <property type="match status" value="1"/>
</dbReference>
<dbReference type="InterPro" id="IPR050810">
    <property type="entry name" value="Bact_Secretion_Sys_Channel"/>
</dbReference>
<dbReference type="PROSITE" id="PS00875">
    <property type="entry name" value="T2SP_D"/>
    <property type="match status" value="1"/>
</dbReference>
<dbReference type="PANTHER" id="PTHR30332">
    <property type="entry name" value="PROBABLE GENERAL SECRETION PATHWAY PROTEIN D"/>
    <property type="match status" value="1"/>
</dbReference>
<geneLocation type="plasmid" evidence="16 17">
    <name>pCD</name>
</geneLocation>
<evidence type="ECO:0000259" key="13">
    <source>
        <dbReference type="Pfam" id="PF00263"/>
    </source>
</evidence>
<feature type="chain" id="PRO_5010909024" description="Type 3 secretion system secretin" evidence="11">
    <location>
        <begin position="27"/>
        <end position="607"/>
    </location>
</feature>
<dbReference type="GO" id="GO:0030254">
    <property type="term" value="P:protein secretion by the type III secretion system"/>
    <property type="evidence" value="ECO:0007669"/>
    <property type="project" value="UniProtKB-UniRule"/>
</dbReference>
<comment type="similarity">
    <text evidence="2 11">Belongs to the bacterial secretin family. T3SS SctC subfamily.</text>
</comment>
<dbReference type="InterPro" id="IPR005644">
    <property type="entry name" value="NolW-like"/>
</dbReference>
<dbReference type="PANTHER" id="PTHR30332:SF5">
    <property type="entry name" value="SPI-1 TYPE 3 SECRETION SYSTEM SECRETIN"/>
    <property type="match status" value="1"/>
</dbReference>
<dbReference type="Gene3D" id="3.30.1370.120">
    <property type="match status" value="2"/>
</dbReference>
<dbReference type="InterPro" id="IPR038591">
    <property type="entry name" value="NolW-like_sf"/>
</dbReference>
<dbReference type="PRINTS" id="PR01337">
    <property type="entry name" value="TYPE3OMGPROT"/>
</dbReference>
<keyword evidence="16" id="KW-0614">Plasmid</keyword>
<feature type="domain" description="SPI-1 type 3 secretion system secretin N0" evidence="15">
    <location>
        <begin position="38"/>
        <end position="104"/>
    </location>
</feature>
<evidence type="ECO:0000256" key="10">
    <source>
        <dbReference type="ARBA" id="ARBA00023237"/>
    </source>
</evidence>
<dbReference type="InterPro" id="IPR049034">
    <property type="entry name" value="T3S_SPI-1_N0"/>
</dbReference>
<dbReference type="Pfam" id="PF03958">
    <property type="entry name" value="Secretin_N"/>
    <property type="match status" value="2"/>
</dbReference>
<evidence type="ECO:0000256" key="7">
    <source>
        <dbReference type="ARBA" id="ARBA00023010"/>
    </source>
</evidence>
<evidence type="ECO:0000256" key="2">
    <source>
        <dbReference type="ARBA" id="ARBA00007032"/>
    </source>
</evidence>
<dbReference type="NCBIfam" id="TIGR02516">
    <property type="entry name" value="type_III_yscC"/>
    <property type="match status" value="1"/>
</dbReference>
<keyword evidence="7 11" id="KW-0811">Translocation</keyword>